<gene>
    <name evidence="1" type="ORF">EH243_02220</name>
</gene>
<organism evidence="1 2">
    <name type="scientific">Amphritea opalescens</name>
    <dbReference type="NCBI Taxonomy" id="2490544"/>
    <lineage>
        <taxon>Bacteria</taxon>
        <taxon>Pseudomonadati</taxon>
        <taxon>Pseudomonadota</taxon>
        <taxon>Gammaproteobacteria</taxon>
        <taxon>Oceanospirillales</taxon>
        <taxon>Oceanospirillaceae</taxon>
        <taxon>Amphritea</taxon>
    </lineage>
</organism>
<dbReference type="GO" id="GO:0047869">
    <property type="term" value="F:dimethylpropiothetin dethiomethylase activity"/>
    <property type="evidence" value="ECO:0007669"/>
    <property type="project" value="InterPro"/>
</dbReference>
<sequence>MDTSLHKFQAQLRQLLREPVGFPLSAKEAVREICEGLKVENPIAAREKQENPLSGLMAQLVESVDELPVRLHPLAHSFFAIADYLTWYQRSAPDRPEFMAGHLNAQIIGPRGLDIREDITVGVALMQPGITYPDHHHPPEEVYIVLSQGRWRQKDNPWHSPGLGGYVYNPSNILHAMQSLDKPLFAIWCLTR</sequence>
<reference evidence="1 2" key="1">
    <citation type="submission" date="2018-11" db="EMBL/GenBank/DDBJ databases">
        <title>The draft genome sequence of Amphritea opalescens ANRC-JH13T.</title>
        <authorList>
            <person name="Fang Z."/>
            <person name="Zhang Y."/>
            <person name="Han X."/>
        </authorList>
    </citation>
    <scope>NUCLEOTIDE SEQUENCE [LARGE SCALE GENOMIC DNA]</scope>
    <source>
        <strain evidence="1 2">ANRC-JH13</strain>
    </source>
</reference>
<dbReference type="OrthoDB" id="9083851at2"/>
<dbReference type="SUPFAM" id="SSF51182">
    <property type="entry name" value="RmlC-like cupins"/>
    <property type="match status" value="1"/>
</dbReference>
<dbReference type="InterPro" id="IPR014710">
    <property type="entry name" value="RmlC-like_jellyroll"/>
</dbReference>
<protein>
    <submittedName>
        <fullName evidence="1">Transcriptional regulator</fullName>
    </submittedName>
</protein>
<dbReference type="Gene3D" id="2.60.120.10">
    <property type="entry name" value="Jelly Rolls"/>
    <property type="match status" value="1"/>
</dbReference>
<dbReference type="InterPro" id="IPR031723">
    <property type="entry name" value="DMSP_lyase"/>
</dbReference>
<comment type="caution">
    <text evidence="1">The sequence shown here is derived from an EMBL/GenBank/DDBJ whole genome shotgun (WGS) entry which is preliminary data.</text>
</comment>
<evidence type="ECO:0000313" key="2">
    <source>
        <dbReference type="Proteomes" id="UP000283087"/>
    </source>
</evidence>
<dbReference type="Pfam" id="PF16867">
    <property type="entry name" value="DMSP_lyase"/>
    <property type="match status" value="1"/>
</dbReference>
<dbReference type="EMBL" id="RQXW01000002">
    <property type="protein sequence ID" value="RTE67050.1"/>
    <property type="molecule type" value="Genomic_DNA"/>
</dbReference>
<dbReference type="InterPro" id="IPR011051">
    <property type="entry name" value="RmlC_Cupin_sf"/>
</dbReference>
<dbReference type="AlphaFoldDB" id="A0A430KU85"/>
<dbReference type="RefSeq" id="WP_126157017.1">
    <property type="nucleotide sequence ID" value="NZ_RQXW01000002.1"/>
</dbReference>
<accession>A0A430KU85</accession>
<name>A0A430KU85_9GAMM</name>
<keyword evidence="2" id="KW-1185">Reference proteome</keyword>
<proteinExistence type="predicted"/>
<evidence type="ECO:0000313" key="1">
    <source>
        <dbReference type="EMBL" id="RTE67050.1"/>
    </source>
</evidence>
<dbReference type="Proteomes" id="UP000283087">
    <property type="component" value="Unassembled WGS sequence"/>
</dbReference>